<evidence type="ECO:0000313" key="5">
    <source>
        <dbReference type="Proteomes" id="UP000314986"/>
    </source>
</evidence>
<reference evidence="5" key="1">
    <citation type="journal article" date="2006" name="Science">
        <title>Ancient noncoding elements conserved in the human genome.</title>
        <authorList>
            <person name="Venkatesh B."/>
            <person name="Kirkness E.F."/>
            <person name="Loh Y.H."/>
            <person name="Halpern A.L."/>
            <person name="Lee A.P."/>
            <person name="Johnson J."/>
            <person name="Dandona N."/>
            <person name="Viswanathan L.D."/>
            <person name="Tay A."/>
            <person name="Venter J.C."/>
            <person name="Strausberg R.L."/>
            <person name="Brenner S."/>
        </authorList>
    </citation>
    <scope>NUCLEOTIDE SEQUENCE [LARGE SCALE GENOMIC DNA]</scope>
</reference>
<dbReference type="Pfam" id="PF24681">
    <property type="entry name" value="Kelch_KLHDC2_KLHL20_DRC7"/>
    <property type="match status" value="1"/>
</dbReference>
<reference evidence="5" key="2">
    <citation type="journal article" date="2007" name="PLoS Biol.">
        <title>Survey sequencing and comparative analysis of the elephant shark (Callorhinchus milii) genome.</title>
        <authorList>
            <person name="Venkatesh B."/>
            <person name="Kirkness E.F."/>
            <person name="Loh Y.H."/>
            <person name="Halpern A.L."/>
            <person name="Lee A.P."/>
            <person name="Johnson J."/>
            <person name="Dandona N."/>
            <person name="Viswanathan L.D."/>
            <person name="Tay A."/>
            <person name="Venter J.C."/>
            <person name="Strausberg R.L."/>
            <person name="Brenner S."/>
        </authorList>
    </citation>
    <scope>NUCLEOTIDE SEQUENCE [LARGE SCALE GENOMIC DNA]</scope>
</reference>
<dbReference type="Proteomes" id="UP000314986">
    <property type="component" value="Unassembled WGS sequence"/>
</dbReference>
<dbReference type="Pfam" id="PF07707">
    <property type="entry name" value="BACK"/>
    <property type="match status" value="1"/>
</dbReference>
<dbReference type="InterPro" id="IPR000210">
    <property type="entry name" value="BTB/POZ_dom"/>
</dbReference>
<keyword evidence="1" id="KW-0880">Kelch repeat</keyword>
<dbReference type="InterPro" id="IPR011333">
    <property type="entry name" value="SKP1/BTB/POZ_sf"/>
</dbReference>
<dbReference type="PIRSF" id="PIRSF037037">
    <property type="entry name" value="Kelch-like_protein_gigaxonin"/>
    <property type="match status" value="1"/>
</dbReference>
<dbReference type="Pfam" id="PF00651">
    <property type="entry name" value="BTB"/>
    <property type="match status" value="1"/>
</dbReference>
<dbReference type="GeneTree" id="ENSGT00940000166451"/>
<proteinExistence type="predicted"/>
<keyword evidence="2" id="KW-0677">Repeat</keyword>
<name>A0A4W3HYV0_CALMI</name>
<dbReference type="Gene3D" id="1.25.40.420">
    <property type="match status" value="1"/>
</dbReference>
<dbReference type="STRING" id="7868.ENSCMIP00000020077"/>
<evidence type="ECO:0000256" key="1">
    <source>
        <dbReference type="ARBA" id="ARBA00022441"/>
    </source>
</evidence>
<reference evidence="4" key="4">
    <citation type="submission" date="2025-08" db="UniProtKB">
        <authorList>
            <consortium name="Ensembl"/>
        </authorList>
    </citation>
    <scope>IDENTIFICATION</scope>
</reference>
<feature type="domain" description="BTB" evidence="3">
    <location>
        <begin position="39"/>
        <end position="109"/>
    </location>
</feature>
<reference evidence="4" key="5">
    <citation type="submission" date="2025-09" db="UniProtKB">
        <authorList>
            <consortium name="Ensembl"/>
        </authorList>
    </citation>
    <scope>IDENTIFICATION</scope>
</reference>
<dbReference type="PANTHER" id="PTHR45632:SF15">
    <property type="entry name" value="BTB DOMAIN-CONTAINING PROTEIN"/>
    <property type="match status" value="1"/>
</dbReference>
<dbReference type="Gene3D" id="3.30.710.10">
    <property type="entry name" value="Potassium Channel Kv1.1, Chain A"/>
    <property type="match status" value="1"/>
</dbReference>
<dbReference type="Gene3D" id="2.120.10.80">
    <property type="entry name" value="Kelch-type beta propeller"/>
    <property type="match status" value="1"/>
</dbReference>
<dbReference type="SMART" id="SM00612">
    <property type="entry name" value="Kelch"/>
    <property type="match status" value="6"/>
</dbReference>
<evidence type="ECO:0000256" key="2">
    <source>
        <dbReference type="ARBA" id="ARBA00022737"/>
    </source>
</evidence>
<organism evidence="4 5">
    <name type="scientific">Callorhinchus milii</name>
    <name type="common">Ghost shark</name>
    <dbReference type="NCBI Taxonomy" id="7868"/>
    <lineage>
        <taxon>Eukaryota</taxon>
        <taxon>Metazoa</taxon>
        <taxon>Chordata</taxon>
        <taxon>Craniata</taxon>
        <taxon>Vertebrata</taxon>
        <taxon>Chondrichthyes</taxon>
        <taxon>Holocephali</taxon>
        <taxon>Chimaeriformes</taxon>
        <taxon>Callorhinchidae</taxon>
        <taxon>Callorhinchus</taxon>
    </lineage>
</organism>
<dbReference type="SUPFAM" id="SSF54695">
    <property type="entry name" value="POZ domain"/>
    <property type="match status" value="1"/>
</dbReference>
<dbReference type="Ensembl" id="ENSCMIT00000020449.1">
    <property type="protein sequence ID" value="ENSCMIP00000020077.1"/>
    <property type="gene ID" value="ENSCMIG00000009289.1"/>
</dbReference>
<reference evidence="5" key="3">
    <citation type="journal article" date="2014" name="Nature">
        <title>Elephant shark genome provides unique insights into gnathostome evolution.</title>
        <authorList>
            <consortium name="International Elephant Shark Genome Sequencing Consortium"/>
            <person name="Venkatesh B."/>
            <person name="Lee A.P."/>
            <person name="Ravi V."/>
            <person name="Maurya A.K."/>
            <person name="Lian M.M."/>
            <person name="Swann J.B."/>
            <person name="Ohta Y."/>
            <person name="Flajnik M.F."/>
            <person name="Sutoh Y."/>
            <person name="Kasahara M."/>
            <person name="Hoon S."/>
            <person name="Gangu V."/>
            <person name="Roy S.W."/>
            <person name="Irimia M."/>
            <person name="Korzh V."/>
            <person name="Kondrychyn I."/>
            <person name="Lim Z.W."/>
            <person name="Tay B.H."/>
            <person name="Tohari S."/>
            <person name="Kong K.W."/>
            <person name="Ho S."/>
            <person name="Lorente-Galdos B."/>
            <person name="Quilez J."/>
            <person name="Marques-Bonet T."/>
            <person name="Raney B.J."/>
            <person name="Ingham P.W."/>
            <person name="Tay A."/>
            <person name="Hillier L.W."/>
            <person name="Minx P."/>
            <person name="Boehm T."/>
            <person name="Wilson R.K."/>
            <person name="Brenner S."/>
            <person name="Warren W.C."/>
        </authorList>
    </citation>
    <scope>NUCLEOTIDE SEQUENCE [LARGE SCALE GENOMIC DNA]</scope>
</reference>
<sequence>MDAFSTSLSQSKHQPLVSDAYPDKLLEGLFNLRTRNILCDIMLEAEGITFPVHKVILASVSSYCKLLFGAKTAAPGNQQNIVIKLNNVSARGLKHVLDFVYSNRLNLTLDTIEEILKAAEILLVRDAIKLCFKFLEECLSQRNCMDIVKITQKSGPQDLKQKAASYVGQYYKHILGNHRSLVELDKVALCTILDDNGIQGYSELELFDCTIRWLYHDENRLKDAAEILKRIRFCLIPAAKLQKCVQETSLMKTNLQCHRYLQEALSYHSHLYAQPLIQSARSQIRSITDHLVILGGRTKDNRICSDVWVADETGSCWRKMGEMCIPLYHHKVVVVNDFVFVIGGQHRFEANGKQPSNEVFRFDVRNNSWLQVAGMLERRTRFHADTVLDHIISVAGGTIQGNLTNTVEEYKPVENKWQFAAPFPVAVADHAGAVHKAILYISGEIGDGVTLKDIYSYLPRLQRWIVNRAMTFARCDHGMATIGDKIFCVGGRIHSFLLQSSEWVHVNETEYYVPGTDQWTTLKVSPFNCCQFSTSVHNSKLYITGGGSLHQMMKKDSVFIYHPEARRWERVGALPLPLMDHAACTLKLCDEVLNKLKREERVHPLLGSKKSSTLKLLVTD</sequence>
<keyword evidence="5" id="KW-1185">Reference proteome</keyword>
<dbReference type="PANTHER" id="PTHR45632">
    <property type="entry name" value="LD33804P"/>
    <property type="match status" value="1"/>
</dbReference>
<dbReference type="InterPro" id="IPR017096">
    <property type="entry name" value="BTB-kelch_protein"/>
</dbReference>
<dbReference type="SMART" id="SM00875">
    <property type="entry name" value="BACK"/>
    <property type="match status" value="1"/>
</dbReference>
<dbReference type="Pfam" id="PF01344">
    <property type="entry name" value="Kelch_1"/>
    <property type="match status" value="1"/>
</dbReference>
<dbReference type="AlphaFoldDB" id="A0A4W3HYV0"/>
<dbReference type="InParanoid" id="A0A4W3HYV0"/>
<evidence type="ECO:0000259" key="3">
    <source>
        <dbReference type="PROSITE" id="PS50097"/>
    </source>
</evidence>
<evidence type="ECO:0000313" key="4">
    <source>
        <dbReference type="Ensembl" id="ENSCMIP00000020077.1"/>
    </source>
</evidence>
<dbReference type="InterPro" id="IPR006652">
    <property type="entry name" value="Kelch_1"/>
</dbReference>
<dbReference type="SMART" id="SM00225">
    <property type="entry name" value="BTB"/>
    <property type="match status" value="1"/>
</dbReference>
<dbReference type="InterPro" id="IPR011705">
    <property type="entry name" value="BACK"/>
</dbReference>
<dbReference type="PROSITE" id="PS50097">
    <property type="entry name" value="BTB"/>
    <property type="match status" value="1"/>
</dbReference>
<accession>A0A4W3HYV0</accession>
<protein>
    <submittedName>
        <fullName evidence="4">Kelch-like protein 13</fullName>
    </submittedName>
</protein>
<dbReference type="OMA" id="THKGILY"/>
<dbReference type="InterPro" id="IPR015915">
    <property type="entry name" value="Kelch-typ_b-propeller"/>
</dbReference>
<gene>
    <name evidence="4" type="primary">LOC103180399</name>
</gene>
<dbReference type="SUPFAM" id="SSF117281">
    <property type="entry name" value="Kelch motif"/>
    <property type="match status" value="1"/>
</dbReference>